<reference evidence="1 2" key="1">
    <citation type="journal article" date="2014" name="Am. J. Bot.">
        <title>Genome assembly and annotation for red clover (Trifolium pratense; Fabaceae).</title>
        <authorList>
            <person name="Istvanek J."/>
            <person name="Jaros M."/>
            <person name="Krenek A."/>
            <person name="Repkova J."/>
        </authorList>
    </citation>
    <scope>NUCLEOTIDE SEQUENCE [LARGE SCALE GENOMIC DNA]</scope>
    <source>
        <strain evidence="2">cv. Tatra</strain>
        <tissue evidence="1">Young leaves</tissue>
    </source>
</reference>
<accession>A0A2K3M327</accession>
<dbReference type="EMBL" id="ASHM01048223">
    <property type="protein sequence ID" value="PNX85207.1"/>
    <property type="molecule type" value="Genomic_DNA"/>
</dbReference>
<evidence type="ECO:0000313" key="2">
    <source>
        <dbReference type="Proteomes" id="UP000236291"/>
    </source>
</evidence>
<protein>
    <submittedName>
        <fullName evidence="1">Uncharacterized protein</fullName>
    </submittedName>
</protein>
<sequence length="80" mass="9340">APPHDHYILKNDNEPGNNIDMSWESVWRLGTPEKKSNHYIPTTTVMAEVVSVEPNLNQRVANYTHGSKYFRIWNQKHIHS</sequence>
<name>A0A2K3M327_TRIPR</name>
<gene>
    <name evidence="1" type="ORF">L195_g041274</name>
</gene>
<dbReference type="AlphaFoldDB" id="A0A2K3M327"/>
<comment type="caution">
    <text evidence="1">The sequence shown here is derived from an EMBL/GenBank/DDBJ whole genome shotgun (WGS) entry which is preliminary data.</text>
</comment>
<reference evidence="1 2" key="2">
    <citation type="journal article" date="2017" name="Front. Plant Sci.">
        <title>Gene Classification and Mining of Molecular Markers Useful in Red Clover (Trifolium pratense) Breeding.</title>
        <authorList>
            <person name="Istvanek J."/>
            <person name="Dluhosova J."/>
            <person name="Dluhos P."/>
            <person name="Patkova L."/>
            <person name="Nedelnik J."/>
            <person name="Repkova J."/>
        </authorList>
    </citation>
    <scope>NUCLEOTIDE SEQUENCE [LARGE SCALE GENOMIC DNA]</scope>
    <source>
        <strain evidence="2">cv. Tatra</strain>
        <tissue evidence="1">Young leaves</tissue>
    </source>
</reference>
<dbReference type="Proteomes" id="UP000236291">
    <property type="component" value="Unassembled WGS sequence"/>
</dbReference>
<feature type="non-terminal residue" evidence="1">
    <location>
        <position position="1"/>
    </location>
</feature>
<organism evidence="1 2">
    <name type="scientific">Trifolium pratense</name>
    <name type="common">Red clover</name>
    <dbReference type="NCBI Taxonomy" id="57577"/>
    <lineage>
        <taxon>Eukaryota</taxon>
        <taxon>Viridiplantae</taxon>
        <taxon>Streptophyta</taxon>
        <taxon>Embryophyta</taxon>
        <taxon>Tracheophyta</taxon>
        <taxon>Spermatophyta</taxon>
        <taxon>Magnoliopsida</taxon>
        <taxon>eudicotyledons</taxon>
        <taxon>Gunneridae</taxon>
        <taxon>Pentapetalae</taxon>
        <taxon>rosids</taxon>
        <taxon>fabids</taxon>
        <taxon>Fabales</taxon>
        <taxon>Fabaceae</taxon>
        <taxon>Papilionoideae</taxon>
        <taxon>50 kb inversion clade</taxon>
        <taxon>NPAAA clade</taxon>
        <taxon>Hologalegina</taxon>
        <taxon>IRL clade</taxon>
        <taxon>Trifolieae</taxon>
        <taxon>Trifolium</taxon>
    </lineage>
</organism>
<evidence type="ECO:0000313" key="1">
    <source>
        <dbReference type="EMBL" id="PNX85207.1"/>
    </source>
</evidence>
<proteinExistence type="predicted"/>